<evidence type="ECO:0000256" key="1">
    <source>
        <dbReference type="SAM" id="MobiDB-lite"/>
    </source>
</evidence>
<sequence length="104" mass="10756">PAPAGGPAPLRRPEPAAWPARRAGHQRLHGAGGASDRAPRHAGARRAPVRRRTGRPARQAGHRALPGRHRRAAARVAGLRRAAGTAACGTGVGESESGLRRPSL</sequence>
<reference evidence="3" key="1">
    <citation type="submission" date="2008-02" db="EMBL/GenBank/DDBJ databases">
        <authorList>
            <consortium name="The Broad Institute Genome Sequencing Platform"/>
            <person name="Fischbach M."/>
            <person name="Ward D."/>
            <person name="Young S."/>
            <person name="Jaffe D."/>
            <person name="Gnerre S."/>
            <person name="Berlin A."/>
            <person name="Heiman D."/>
            <person name="Hepburn T."/>
            <person name="Sykes S."/>
            <person name="Alvarado L."/>
            <person name="Kodira C.D."/>
            <person name="Straight P."/>
            <person name="Clardy J."/>
            <person name="Hung D."/>
            <person name="Kolter R."/>
            <person name="Mekalanos J."/>
            <person name="Walker S."/>
            <person name="Walsh C.T."/>
            <person name="Lander E."/>
            <person name="Galagan J."/>
            <person name="Nusbaum C."/>
            <person name="Birren B."/>
        </authorList>
    </citation>
    <scope>NUCLEOTIDE SEQUENCE [LARGE SCALE GENOMIC DNA]</scope>
    <source>
        <strain evidence="3">ATCC 25486 / DSM 40338 / CBS 914.69 / JCM 4507 / NBRC 13074 / NRRL 2958 / 5647</strain>
    </source>
</reference>
<protein>
    <submittedName>
        <fullName evidence="2">Uncharacterized protein</fullName>
    </submittedName>
</protein>
<evidence type="ECO:0000313" key="2">
    <source>
        <dbReference type="EMBL" id="EFH30709.1"/>
    </source>
</evidence>
<dbReference type="EMBL" id="CM000950">
    <property type="protein sequence ID" value="EFH30709.1"/>
    <property type="molecule type" value="Genomic_DNA"/>
</dbReference>
<feature type="region of interest" description="Disordered" evidence="1">
    <location>
        <begin position="1"/>
        <end position="104"/>
    </location>
</feature>
<accession>D6X8G0</accession>
<keyword evidence="3" id="KW-1185">Reference proteome</keyword>
<organism evidence="2 3">
    <name type="scientific">Streptomyces pristinaespiralis (strain ATCC 25486 / DSM 40338 / CBS 914.69 / JCM 4507 / KCC S-0507 / NBRC 13074 / NRRL 2958 / 5647)</name>
    <dbReference type="NCBI Taxonomy" id="457429"/>
    <lineage>
        <taxon>Bacteria</taxon>
        <taxon>Bacillati</taxon>
        <taxon>Actinomycetota</taxon>
        <taxon>Actinomycetes</taxon>
        <taxon>Kitasatosporales</taxon>
        <taxon>Streptomycetaceae</taxon>
        <taxon>Streptomyces</taxon>
    </lineage>
</organism>
<feature type="compositionally biased region" description="Basic residues" evidence="1">
    <location>
        <begin position="40"/>
        <end position="55"/>
    </location>
</feature>
<evidence type="ECO:0000313" key="3">
    <source>
        <dbReference type="Proteomes" id="UP000002805"/>
    </source>
</evidence>
<dbReference type="Proteomes" id="UP000002805">
    <property type="component" value="Chromosome"/>
</dbReference>
<gene>
    <name evidence="2" type="ORF">SSDG_05926</name>
</gene>
<name>D6X8G0_STRE2</name>
<reference evidence="3" key="2">
    <citation type="submission" date="2009-10" db="EMBL/GenBank/DDBJ databases">
        <title>The genome sequence of Streptomyces pristinaespiralis strain ATCC 25486.</title>
        <authorList>
            <consortium name="The Broad Institute Genome Sequencing Platform"/>
            <consortium name="Broad Institute Microbial Sequencing Center"/>
            <person name="Fischbach M."/>
            <person name="Godfrey P."/>
            <person name="Ward D."/>
            <person name="Young S."/>
            <person name="Zeng Q."/>
            <person name="Koehrsen M."/>
            <person name="Alvarado L."/>
            <person name="Berlin A.M."/>
            <person name="Bochicchio J."/>
            <person name="Borenstein D."/>
            <person name="Chapman S.B."/>
            <person name="Chen Z."/>
            <person name="Engels R."/>
            <person name="Freedman E."/>
            <person name="Gellesch M."/>
            <person name="Goldberg J."/>
            <person name="Griggs A."/>
            <person name="Gujja S."/>
            <person name="Heilman E.R."/>
            <person name="Heiman D.I."/>
            <person name="Hepburn T.A."/>
            <person name="Howarth C."/>
            <person name="Jen D."/>
            <person name="Larson L."/>
            <person name="Lewis B."/>
            <person name="Mehta T."/>
            <person name="Park D."/>
            <person name="Pearson M."/>
            <person name="Richards J."/>
            <person name="Roberts A."/>
            <person name="Saif S."/>
            <person name="Shea T.D."/>
            <person name="Shenoy N."/>
            <person name="Sisk P."/>
            <person name="Stolte C."/>
            <person name="Sykes S.N."/>
            <person name="Thomson T."/>
            <person name="Walk T."/>
            <person name="White J."/>
            <person name="Yandava C."/>
            <person name="Straight P."/>
            <person name="Clardy J."/>
            <person name="Hung D."/>
            <person name="Kolter R."/>
            <person name="Mekalanos J."/>
            <person name="Walker S."/>
            <person name="Walsh C.T."/>
            <person name="Wieland-Brown L.C."/>
            <person name="Haas B."/>
            <person name="Nusbaum C."/>
            <person name="Birren B."/>
        </authorList>
    </citation>
    <scope>NUCLEOTIDE SEQUENCE [LARGE SCALE GENOMIC DNA]</scope>
    <source>
        <strain evidence="3">ATCC 25486 / DSM 40338 / CBS 914.69 / JCM 4507 / NBRC 13074 / NRRL 2958 / 5647</strain>
    </source>
</reference>
<proteinExistence type="predicted"/>
<feature type="non-terminal residue" evidence="2">
    <location>
        <position position="104"/>
    </location>
</feature>
<feature type="non-terminal residue" evidence="2">
    <location>
        <position position="1"/>
    </location>
</feature>
<feature type="compositionally biased region" description="Low complexity" evidence="1">
    <location>
        <begin position="7"/>
        <end position="21"/>
    </location>
</feature>
<feature type="compositionally biased region" description="Low complexity" evidence="1">
    <location>
        <begin position="74"/>
        <end position="89"/>
    </location>
</feature>
<dbReference type="AlphaFoldDB" id="D6X8G0"/>
<dbReference type="HOGENOM" id="CLU_2255993_0_0_11"/>